<gene>
    <name evidence="1" type="ORF">QNI29_02985</name>
</gene>
<accession>A0ABY8V232</accession>
<organism evidence="1 2">
    <name type="scientific">Pontibacillus chungwhensis</name>
    <dbReference type="NCBI Taxonomy" id="265426"/>
    <lineage>
        <taxon>Bacteria</taxon>
        <taxon>Bacillati</taxon>
        <taxon>Bacillota</taxon>
        <taxon>Bacilli</taxon>
        <taxon>Bacillales</taxon>
        <taxon>Bacillaceae</taxon>
        <taxon>Pontibacillus</taxon>
    </lineage>
</organism>
<evidence type="ECO:0000313" key="1">
    <source>
        <dbReference type="EMBL" id="WIF98649.1"/>
    </source>
</evidence>
<name>A0ABY8V232_9BACI</name>
<evidence type="ECO:0000313" key="2">
    <source>
        <dbReference type="Proteomes" id="UP001236652"/>
    </source>
</evidence>
<protein>
    <submittedName>
        <fullName evidence="1">Uncharacterized protein</fullName>
    </submittedName>
</protein>
<keyword evidence="2" id="KW-1185">Reference proteome</keyword>
<sequence>MANKKNNFVEIDVAELEETSGGYNARQAGGTSSGSGDLALCGAYSWGMAGQLASRGCGSKQVYAEQMYKYCR</sequence>
<dbReference type="EMBL" id="CP126446">
    <property type="protein sequence ID" value="WIF98649.1"/>
    <property type="molecule type" value="Genomic_DNA"/>
</dbReference>
<proteinExistence type="predicted"/>
<dbReference type="Proteomes" id="UP001236652">
    <property type="component" value="Chromosome"/>
</dbReference>
<reference evidence="1 2" key="1">
    <citation type="submission" date="2023-05" db="EMBL/GenBank/DDBJ databases">
        <title>Comparative genomics reveals the evidence of polycyclic aromatic hydrocarbons degradation in moderately halophilic genus Pontibacillus.</title>
        <authorList>
            <person name="Yang H."/>
            <person name="Qian Z."/>
        </authorList>
    </citation>
    <scope>NUCLEOTIDE SEQUENCE [LARGE SCALE GENOMIC DNA]</scope>
    <source>
        <strain evidence="2">HN14</strain>
    </source>
</reference>
<dbReference type="RefSeq" id="WP_231419336.1">
    <property type="nucleotide sequence ID" value="NZ_CP126446.1"/>
</dbReference>